<evidence type="ECO:0000256" key="2">
    <source>
        <dbReference type="ARBA" id="ARBA00022759"/>
    </source>
</evidence>
<evidence type="ECO:0000259" key="5">
    <source>
        <dbReference type="PROSITE" id="PS50830"/>
    </source>
</evidence>
<name>A0A1T4LBX1_9BACT</name>
<dbReference type="SMART" id="SM00318">
    <property type="entry name" value="SNc"/>
    <property type="match status" value="1"/>
</dbReference>
<dbReference type="Proteomes" id="UP000190888">
    <property type="component" value="Unassembled WGS sequence"/>
</dbReference>
<dbReference type="InterPro" id="IPR016071">
    <property type="entry name" value="Staphylococal_nuclease_OB-fold"/>
</dbReference>
<evidence type="ECO:0000313" key="6">
    <source>
        <dbReference type="EMBL" id="SJZ52048.1"/>
    </source>
</evidence>
<dbReference type="Gene3D" id="2.40.50.90">
    <property type="match status" value="1"/>
</dbReference>
<protein>
    <submittedName>
        <fullName evidence="6">Endonuclease YncB, thermonuclease family</fullName>
    </submittedName>
</protein>
<keyword evidence="7" id="KW-1185">Reference proteome</keyword>
<dbReference type="OrthoDB" id="9805504at2"/>
<feature type="domain" description="TNase-like" evidence="5">
    <location>
        <begin position="50"/>
        <end position="172"/>
    </location>
</feature>
<organism evidence="6 7">
    <name type="scientific">Sediminibacterium ginsengisoli</name>
    <dbReference type="NCBI Taxonomy" id="413434"/>
    <lineage>
        <taxon>Bacteria</taxon>
        <taxon>Pseudomonadati</taxon>
        <taxon>Bacteroidota</taxon>
        <taxon>Chitinophagia</taxon>
        <taxon>Chitinophagales</taxon>
        <taxon>Chitinophagaceae</taxon>
        <taxon>Sediminibacterium</taxon>
    </lineage>
</organism>
<dbReference type="PANTHER" id="PTHR12302:SF3">
    <property type="entry name" value="SERINE_THREONINE-PROTEIN KINASE 31"/>
    <property type="match status" value="1"/>
</dbReference>
<keyword evidence="3" id="KW-0378">Hydrolase</keyword>
<dbReference type="InterPro" id="IPR035437">
    <property type="entry name" value="SNase_OB-fold_sf"/>
</dbReference>
<dbReference type="Pfam" id="PF00565">
    <property type="entry name" value="SNase"/>
    <property type="match status" value="1"/>
</dbReference>
<keyword evidence="4" id="KW-0812">Transmembrane</keyword>
<evidence type="ECO:0000256" key="4">
    <source>
        <dbReference type="SAM" id="Phobius"/>
    </source>
</evidence>
<keyword evidence="2 6" id="KW-0255">Endonuclease</keyword>
<reference evidence="6 7" key="1">
    <citation type="submission" date="2017-02" db="EMBL/GenBank/DDBJ databases">
        <authorList>
            <person name="Peterson S.W."/>
        </authorList>
    </citation>
    <scope>NUCLEOTIDE SEQUENCE [LARGE SCALE GENOMIC DNA]</scope>
    <source>
        <strain evidence="6 7">DSM 22335</strain>
    </source>
</reference>
<accession>A0A1T4LBX1</accession>
<gene>
    <name evidence="6" type="ORF">SAMN04488132_102414</name>
</gene>
<sequence>MKSCLKNKLQTGVQYMMILNAMKFFLKSWVFIFLLLTGCGDRKKSKQVPLIFEASIIRITDGDTYHIVYNGEKKTVRLAHIDCAEILQPYGEAAKSFAATLCLGKKVVVRTTGKTDRYKRIVGEIILINGINLNKELIRNGLAWHFKQYSDDLEYAVLELAARKQHIGIWTQENPVAPWVWRHK</sequence>
<evidence type="ECO:0000256" key="1">
    <source>
        <dbReference type="ARBA" id="ARBA00022722"/>
    </source>
</evidence>
<dbReference type="GO" id="GO:0004519">
    <property type="term" value="F:endonuclease activity"/>
    <property type="evidence" value="ECO:0007669"/>
    <property type="project" value="UniProtKB-KW"/>
</dbReference>
<dbReference type="AlphaFoldDB" id="A0A1T4LBX1"/>
<proteinExistence type="predicted"/>
<evidence type="ECO:0000313" key="7">
    <source>
        <dbReference type="Proteomes" id="UP000190888"/>
    </source>
</evidence>
<keyword evidence="1" id="KW-0540">Nuclease</keyword>
<dbReference type="EMBL" id="FUWH01000002">
    <property type="protein sequence ID" value="SJZ52048.1"/>
    <property type="molecule type" value="Genomic_DNA"/>
</dbReference>
<dbReference type="PANTHER" id="PTHR12302">
    <property type="entry name" value="EBNA2 BINDING PROTEIN P100"/>
    <property type="match status" value="1"/>
</dbReference>
<dbReference type="STRING" id="413434.SAMN04488132_102414"/>
<dbReference type="PROSITE" id="PS50830">
    <property type="entry name" value="TNASE_3"/>
    <property type="match status" value="1"/>
</dbReference>
<feature type="transmembrane region" description="Helical" evidence="4">
    <location>
        <begin position="15"/>
        <end position="36"/>
    </location>
</feature>
<dbReference type="SUPFAM" id="SSF50199">
    <property type="entry name" value="Staphylococcal nuclease"/>
    <property type="match status" value="1"/>
</dbReference>
<keyword evidence="4" id="KW-0472">Membrane</keyword>
<keyword evidence="4" id="KW-1133">Transmembrane helix</keyword>
<dbReference type="GO" id="GO:0016787">
    <property type="term" value="F:hydrolase activity"/>
    <property type="evidence" value="ECO:0007669"/>
    <property type="project" value="UniProtKB-KW"/>
</dbReference>
<evidence type="ECO:0000256" key="3">
    <source>
        <dbReference type="ARBA" id="ARBA00022801"/>
    </source>
</evidence>